<keyword evidence="2" id="KW-1185">Reference proteome</keyword>
<gene>
    <name evidence="1" type="ORF">KSP40_PGU019234</name>
</gene>
<dbReference type="EMBL" id="JBBWWR010000017">
    <property type="protein sequence ID" value="KAK8946171.1"/>
    <property type="molecule type" value="Genomic_DNA"/>
</dbReference>
<reference evidence="1 2" key="1">
    <citation type="journal article" date="2022" name="Nat. Plants">
        <title>Genomes of leafy and leafless Platanthera orchids illuminate the evolution of mycoheterotrophy.</title>
        <authorList>
            <person name="Li M.H."/>
            <person name="Liu K.W."/>
            <person name="Li Z."/>
            <person name="Lu H.C."/>
            <person name="Ye Q.L."/>
            <person name="Zhang D."/>
            <person name="Wang J.Y."/>
            <person name="Li Y.F."/>
            <person name="Zhong Z.M."/>
            <person name="Liu X."/>
            <person name="Yu X."/>
            <person name="Liu D.K."/>
            <person name="Tu X.D."/>
            <person name="Liu B."/>
            <person name="Hao Y."/>
            <person name="Liao X.Y."/>
            <person name="Jiang Y.T."/>
            <person name="Sun W.H."/>
            <person name="Chen J."/>
            <person name="Chen Y.Q."/>
            <person name="Ai Y."/>
            <person name="Zhai J.W."/>
            <person name="Wu S.S."/>
            <person name="Zhou Z."/>
            <person name="Hsiao Y.Y."/>
            <person name="Wu W.L."/>
            <person name="Chen Y.Y."/>
            <person name="Lin Y.F."/>
            <person name="Hsu J.L."/>
            <person name="Li C.Y."/>
            <person name="Wang Z.W."/>
            <person name="Zhao X."/>
            <person name="Zhong W.Y."/>
            <person name="Ma X.K."/>
            <person name="Ma L."/>
            <person name="Huang J."/>
            <person name="Chen G.Z."/>
            <person name="Huang M.Z."/>
            <person name="Huang L."/>
            <person name="Peng D.H."/>
            <person name="Luo Y.B."/>
            <person name="Zou S.Q."/>
            <person name="Chen S.P."/>
            <person name="Lan S."/>
            <person name="Tsai W.C."/>
            <person name="Van de Peer Y."/>
            <person name="Liu Z.J."/>
        </authorList>
    </citation>
    <scope>NUCLEOTIDE SEQUENCE [LARGE SCALE GENOMIC DNA]</scope>
    <source>
        <strain evidence="1">Lor288</strain>
    </source>
</reference>
<name>A0ABR2LPJ6_9ASPA</name>
<organism evidence="1 2">
    <name type="scientific">Platanthera guangdongensis</name>
    <dbReference type="NCBI Taxonomy" id="2320717"/>
    <lineage>
        <taxon>Eukaryota</taxon>
        <taxon>Viridiplantae</taxon>
        <taxon>Streptophyta</taxon>
        <taxon>Embryophyta</taxon>
        <taxon>Tracheophyta</taxon>
        <taxon>Spermatophyta</taxon>
        <taxon>Magnoliopsida</taxon>
        <taxon>Liliopsida</taxon>
        <taxon>Asparagales</taxon>
        <taxon>Orchidaceae</taxon>
        <taxon>Orchidoideae</taxon>
        <taxon>Orchideae</taxon>
        <taxon>Orchidinae</taxon>
        <taxon>Platanthera</taxon>
    </lineage>
</organism>
<evidence type="ECO:0000313" key="2">
    <source>
        <dbReference type="Proteomes" id="UP001412067"/>
    </source>
</evidence>
<comment type="caution">
    <text evidence="1">The sequence shown here is derived from an EMBL/GenBank/DDBJ whole genome shotgun (WGS) entry which is preliminary data.</text>
</comment>
<sequence>MILLPVYAIPAPETLPTSLLAPATHYSFSVGEWLPNCPCLRARPTVNLPLQAGESLSRARATQDEGSECFGKTLNNGFSRLSPLSSIVA</sequence>
<proteinExistence type="predicted"/>
<protein>
    <submittedName>
        <fullName evidence="1">Uncharacterized protein</fullName>
    </submittedName>
</protein>
<accession>A0ABR2LPJ6</accession>
<evidence type="ECO:0000313" key="1">
    <source>
        <dbReference type="EMBL" id="KAK8946171.1"/>
    </source>
</evidence>
<dbReference type="Proteomes" id="UP001412067">
    <property type="component" value="Unassembled WGS sequence"/>
</dbReference>